<protein>
    <submittedName>
        <fullName evidence="2">Uncharacterized protein</fullName>
    </submittedName>
</protein>
<accession>A0A5B7IC52</accession>
<sequence>MIFKVWFGGRREGETQHKSMAVGTGVRGGGEGIRRWSELITDGEDENRGELNRNDDEGGEAGRDERV</sequence>
<reference evidence="2 3" key="1">
    <citation type="submission" date="2019-05" db="EMBL/GenBank/DDBJ databases">
        <title>Another draft genome of Portunus trituberculatus and its Hox gene families provides insights of decapod evolution.</title>
        <authorList>
            <person name="Jeong J.-H."/>
            <person name="Song I."/>
            <person name="Kim S."/>
            <person name="Choi T."/>
            <person name="Kim D."/>
            <person name="Ryu S."/>
            <person name="Kim W."/>
        </authorList>
    </citation>
    <scope>NUCLEOTIDE SEQUENCE [LARGE SCALE GENOMIC DNA]</scope>
    <source>
        <tissue evidence="2">Muscle</tissue>
    </source>
</reference>
<feature type="region of interest" description="Disordered" evidence="1">
    <location>
        <begin position="40"/>
        <end position="67"/>
    </location>
</feature>
<keyword evidence="3" id="KW-1185">Reference proteome</keyword>
<evidence type="ECO:0000256" key="1">
    <source>
        <dbReference type="SAM" id="MobiDB-lite"/>
    </source>
</evidence>
<organism evidence="2 3">
    <name type="scientific">Portunus trituberculatus</name>
    <name type="common">Swimming crab</name>
    <name type="synonym">Neptunus trituberculatus</name>
    <dbReference type="NCBI Taxonomy" id="210409"/>
    <lineage>
        <taxon>Eukaryota</taxon>
        <taxon>Metazoa</taxon>
        <taxon>Ecdysozoa</taxon>
        <taxon>Arthropoda</taxon>
        <taxon>Crustacea</taxon>
        <taxon>Multicrustacea</taxon>
        <taxon>Malacostraca</taxon>
        <taxon>Eumalacostraca</taxon>
        <taxon>Eucarida</taxon>
        <taxon>Decapoda</taxon>
        <taxon>Pleocyemata</taxon>
        <taxon>Brachyura</taxon>
        <taxon>Eubrachyura</taxon>
        <taxon>Portunoidea</taxon>
        <taxon>Portunidae</taxon>
        <taxon>Portuninae</taxon>
        <taxon>Portunus</taxon>
    </lineage>
</organism>
<feature type="compositionally biased region" description="Basic and acidic residues" evidence="1">
    <location>
        <begin position="46"/>
        <end position="67"/>
    </location>
</feature>
<evidence type="ECO:0000313" key="2">
    <source>
        <dbReference type="EMBL" id="MPC79486.1"/>
    </source>
</evidence>
<proteinExistence type="predicted"/>
<dbReference type="AlphaFoldDB" id="A0A5B7IC52"/>
<gene>
    <name evidence="2" type="ORF">E2C01_074014</name>
</gene>
<evidence type="ECO:0000313" key="3">
    <source>
        <dbReference type="Proteomes" id="UP000324222"/>
    </source>
</evidence>
<comment type="caution">
    <text evidence="2">The sequence shown here is derived from an EMBL/GenBank/DDBJ whole genome shotgun (WGS) entry which is preliminary data.</text>
</comment>
<dbReference type="EMBL" id="VSRR010051275">
    <property type="protein sequence ID" value="MPC79486.1"/>
    <property type="molecule type" value="Genomic_DNA"/>
</dbReference>
<dbReference type="Proteomes" id="UP000324222">
    <property type="component" value="Unassembled WGS sequence"/>
</dbReference>
<name>A0A5B7IC52_PORTR</name>